<gene>
    <name evidence="5" type="ORF">ACFFII_14700</name>
</gene>
<name>A0ABV6I725_9RHOB</name>
<keyword evidence="2 5" id="KW-0808">Transferase</keyword>
<dbReference type="RefSeq" id="WP_377699623.1">
    <property type="nucleotide sequence ID" value="NZ_JBHLWE010000043.1"/>
</dbReference>
<protein>
    <submittedName>
        <fullName evidence="5">Glycosyltransferase</fullName>
        <ecNumber evidence="5">2.4.-.-</ecNumber>
    </submittedName>
</protein>
<evidence type="ECO:0000256" key="2">
    <source>
        <dbReference type="ARBA" id="ARBA00022679"/>
    </source>
</evidence>
<evidence type="ECO:0000313" key="5">
    <source>
        <dbReference type="EMBL" id="MFC0342016.1"/>
    </source>
</evidence>
<keyword evidence="6" id="KW-1185">Reference proteome</keyword>
<comment type="caution">
    <text evidence="5">The sequence shown here is derived from an EMBL/GenBank/DDBJ whole genome shotgun (WGS) entry which is preliminary data.</text>
</comment>
<dbReference type="Pfam" id="PF00534">
    <property type="entry name" value="Glycos_transf_1"/>
    <property type="match status" value="1"/>
</dbReference>
<dbReference type="GO" id="GO:0016757">
    <property type="term" value="F:glycosyltransferase activity"/>
    <property type="evidence" value="ECO:0007669"/>
    <property type="project" value="UniProtKB-KW"/>
</dbReference>
<dbReference type="Proteomes" id="UP001589799">
    <property type="component" value="Unassembled WGS sequence"/>
</dbReference>
<feature type="domain" description="Glycosyltransferase subfamily 4-like N-terminal" evidence="4">
    <location>
        <begin position="17"/>
        <end position="170"/>
    </location>
</feature>
<dbReference type="InterPro" id="IPR028098">
    <property type="entry name" value="Glyco_trans_4-like_N"/>
</dbReference>
<sequence length="363" mass="40813">MKILFVNTHYYMPQSHGGMANTLHQLCLNLRSQGHETVVLSGFRRGADVLSLRSRLEMAARKRLSGIAASRDMRLSYPVWRSWAPQDVLARVAKAERPDIIVVMGGAVVPVVRRARSTGIPILIQVHDVEEEWHKGDFREVIDLPLIANSRFTAEVYRNRYSADAQVIYPYMPLAQYKVVSSRQRVVLINPLLRKGLRKAHAVAELCPHIPFTFVGNLPEVDEQGEALDHEQFALPNLILQPFCSNMREIYRECRILLVPSQWEEAYGRVINEAQISGIPVLASTRGGIPEAVGEGGLLLDADAPAESWADALNKMYSDNELYDRLSKLAIFSAMRPELDPKKQTEAQIDAMERAITVFRSAS</sequence>
<reference evidence="5 6" key="1">
    <citation type="submission" date="2024-09" db="EMBL/GenBank/DDBJ databases">
        <authorList>
            <person name="Sun Q."/>
            <person name="Mori K."/>
        </authorList>
    </citation>
    <scope>NUCLEOTIDE SEQUENCE [LARGE SCALE GENOMIC DNA]</scope>
    <source>
        <strain evidence="5 6">KCTC 22789</strain>
    </source>
</reference>
<dbReference type="EMBL" id="JBHLWE010000043">
    <property type="protein sequence ID" value="MFC0342016.1"/>
    <property type="molecule type" value="Genomic_DNA"/>
</dbReference>
<dbReference type="EC" id="2.4.-.-" evidence="5"/>
<dbReference type="Pfam" id="PF13439">
    <property type="entry name" value="Glyco_transf_4"/>
    <property type="match status" value="1"/>
</dbReference>
<evidence type="ECO:0000256" key="1">
    <source>
        <dbReference type="ARBA" id="ARBA00022676"/>
    </source>
</evidence>
<dbReference type="InterPro" id="IPR001296">
    <property type="entry name" value="Glyco_trans_1"/>
</dbReference>
<dbReference type="PANTHER" id="PTHR12526:SF510">
    <property type="entry name" value="D-INOSITOL 3-PHOSPHATE GLYCOSYLTRANSFERASE"/>
    <property type="match status" value="1"/>
</dbReference>
<evidence type="ECO:0000259" key="4">
    <source>
        <dbReference type="Pfam" id="PF13439"/>
    </source>
</evidence>
<proteinExistence type="predicted"/>
<evidence type="ECO:0000259" key="3">
    <source>
        <dbReference type="Pfam" id="PF00534"/>
    </source>
</evidence>
<accession>A0ABV6I725</accession>
<dbReference type="PANTHER" id="PTHR12526">
    <property type="entry name" value="GLYCOSYLTRANSFERASE"/>
    <property type="match status" value="1"/>
</dbReference>
<feature type="domain" description="Glycosyl transferase family 1" evidence="3">
    <location>
        <begin position="207"/>
        <end position="328"/>
    </location>
</feature>
<organism evidence="5 6">
    <name type="scientific">Paracoccus niistensis</name>
    <dbReference type="NCBI Taxonomy" id="632935"/>
    <lineage>
        <taxon>Bacteria</taxon>
        <taxon>Pseudomonadati</taxon>
        <taxon>Pseudomonadota</taxon>
        <taxon>Alphaproteobacteria</taxon>
        <taxon>Rhodobacterales</taxon>
        <taxon>Paracoccaceae</taxon>
        <taxon>Paracoccus</taxon>
    </lineage>
</organism>
<dbReference type="SUPFAM" id="SSF53756">
    <property type="entry name" value="UDP-Glycosyltransferase/glycogen phosphorylase"/>
    <property type="match status" value="1"/>
</dbReference>
<dbReference type="Gene3D" id="3.40.50.2000">
    <property type="entry name" value="Glycogen Phosphorylase B"/>
    <property type="match status" value="2"/>
</dbReference>
<keyword evidence="1 5" id="KW-0328">Glycosyltransferase</keyword>
<evidence type="ECO:0000313" key="6">
    <source>
        <dbReference type="Proteomes" id="UP001589799"/>
    </source>
</evidence>